<sequence length="118" mass="13297">MLLFLIVMATTTAEITTLTKKVGETFVIELPSNPTTGYQWYMNPIESNAPKICDLVSQKYQSDTKQSNSALFRKVGGGGKQVFTMKAKEKGTSNYEFVYKRSWENTNPAPTIYQIIVE</sequence>
<dbReference type="SUPFAM" id="SSF141066">
    <property type="entry name" value="ICP-like"/>
    <property type="match status" value="1"/>
</dbReference>
<protein>
    <submittedName>
        <fullName evidence="4">Inhibitor of cysteine peptidase</fullName>
    </submittedName>
</protein>
<keyword evidence="2" id="KW-0789">Thiol protease inhibitor</keyword>
<evidence type="ECO:0000259" key="3">
    <source>
        <dbReference type="Pfam" id="PF09394"/>
    </source>
</evidence>
<proteinExistence type="predicted"/>
<dbReference type="Pfam" id="PF09394">
    <property type="entry name" value="Inhibitor_I42"/>
    <property type="match status" value="1"/>
</dbReference>
<dbReference type="Proteomes" id="UP001281761">
    <property type="component" value="Unassembled WGS sequence"/>
</dbReference>
<keyword evidence="5" id="KW-1185">Reference proteome</keyword>
<evidence type="ECO:0000256" key="2">
    <source>
        <dbReference type="ARBA" id="ARBA00022704"/>
    </source>
</evidence>
<gene>
    <name evidence="4" type="ORF">BLNAU_2596</name>
</gene>
<dbReference type="PANTHER" id="PTHR36530">
    <property type="entry name" value="INHIBITOR OF CYSTEINE PEPTIDASE"/>
    <property type="match status" value="1"/>
</dbReference>
<reference evidence="4 5" key="1">
    <citation type="journal article" date="2022" name="bioRxiv">
        <title>Genomics of Preaxostyla Flagellates Illuminates Evolutionary Transitions and the Path Towards Mitochondrial Loss.</title>
        <authorList>
            <person name="Novak L.V.F."/>
            <person name="Treitli S.C."/>
            <person name="Pyrih J."/>
            <person name="Halakuc P."/>
            <person name="Pipaliya S.V."/>
            <person name="Vacek V."/>
            <person name="Brzon O."/>
            <person name="Soukal P."/>
            <person name="Eme L."/>
            <person name="Dacks J.B."/>
            <person name="Karnkowska A."/>
            <person name="Elias M."/>
            <person name="Hampl V."/>
        </authorList>
    </citation>
    <scope>NUCLEOTIDE SEQUENCE [LARGE SCALE GENOMIC DNA]</scope>
    <source>
        <strain evidence="4">NAU3</strain>
        <tissue evidence="4">Gut</tissue>
    </source>
</reference>
<dbReference type="InterPro" id="IPR052781">
    <property type="entry name" value="Cys_protease_inhibitor_I42"/>
</dbReference>
<dbReference type="InterPro" id="IPR036331">
    <property type="entry name" value="Chagasin-like_sf"/>
</dbReference>
<feature type="domain" description="Proteinase inhibitor I42 chagasin" evidence="3">
    <location>
        <begin position="21"/>
        <end position="116"/>
    </location>
</feature>
<name>A0ABQ9YF11_9EUKA</name>
<evidence type="ECO:0000313" key="5">
    <source>
        <dbReference type="Proteomes" id="UP001281761"/>
    </source>
</evidence>
<evidence type="ECO:0000313" key="4">
    <source>
        <dbReference type="EMBL" id="KAK2962353.1"/>
    </source>
</evidence>
<dbReference type="PANTHER" id="PTHR36530:SF1">
    <property type="entry name" value="AMOEBIASIN-1"/>
    <property type="match status" value="1"/>
</dbReference>
<organism evidence="4 5">
    <name type="scientific">Blattamonas nauphoetae</name>
    <dbReference type="NCBI Taxonomy" id="2049346"/>
    <lineage>
        <taxon>Eukaryota</taxon>
        <taxon>Metamonada</taxon>
        <taxon>Preaxostyla</taxon>
        <taxon>Oxymonadida</taxon>
        <taxon>Blattamonas</taxon>
    </lineage>
</organism>
<dbReference type="InterPro" id="IPR018990">
    <property type="entry name" value="Prot_inh_I42_chagasin"/>
</dbReference>
<keyword evidence="1" id="KW-0646">Protease inhibitor</keyword>
<comment type="caution">
    <text evidence="4">The sequence shown here is derived from an EMBL/GenBank/DDBJ whole genome shotgun (WGS) entry which is preliminary data.</text>
</comment>
<dbReference type="Gene3D" id="2.60.40.2020">
    <property type="match status" value="1"/>
</dbReference>
<accession>A0ABQ9YF11</accession>
<evidence type="ECO:0000256" key="1">
    <source>
        <dbReference type="ARBA" id="ARBA00022690"/>
    </source>
</evidence>
<dbReference type="EMBL" id="JARBJD010000011">
    <property type="protein sequence ID" value="KAK2962353.1"/>
    <property type="molecule type" value="Genomic_DNA"/>
</dbReference>